<evidence type="ECO:0000256" key="10">
    <source>
        <dbReference type="ARBA" id="ARBA00023180"/>
    </source>
</evidence>
<feature type="signal peptide" evidence="14">
    <location>
        <begin position="1"/>
        <end position="16"/>
    </location>
</feature>
<feature type="active site" evidence="11">
    <location>
        <position position="92"/>
    </location>
</feature>
<dbReference type="OrthoDB" id="5839471at2759"/>
<evidence type="ECO:0000256" key="14">
    <source>
        <dbReference type="SAM" id="SignalP"/>
    </source>
</evidence>
<feature type="chain" id="PRO_5001491799" description="Peptidase A1 domain-containing protein" evidence="14">
    <location>
        <begin position="17"/>
        <end position="418"/>
    </location>
</feature>
<protein>
    <recommendedName>
        <fullName evidence="15">Peptidase A1 domain-containing protein</fullName>
    </recommendedName>
</protein>
<keyword evidence="17" id="KW-1185">Reference proteome</keyword>
<comment type="subcellular location">
    <subcellularLocation>
        <location evidence="1">Secreted</location>
    </subcellularLocation>
</comment>
<evidence type="ECO:0000256" key="7">
    <source>
        <dbReference type="ARBA" id="ARBA00022801"/>
    </source>
</evidence>
<name>A0A016WFG4_9BILA</name>
<feature type="domain" description="Peptidase A1" evidence="15">
    <location>
        <begin position="74"/>
        <end position="413"/>
    </location>
</feature>
<dbReference type="Gene3D" id="2.40.70.10">
    <property type="entry name" value="Acid Proteases"/>
    <property type="match status" value="3"/>
</dbReference>
<organism evidence="16 17">
    <name type="scientific">Ancylostoma ceylanicum</name>
    <dbReference type="NCBI Taxonomy" id="53326"/>
    <lineage>
        <taxon>Eukaryota</taxon>
        <taxon>Metazoa</taxon>
        <taxon>Ecdysozoa</taxon>
        <taxon>Nematoda</taxon>
        <taxon>Chromadorea</taxon>
        <taxon>Rhabditida</taxon>
        <taxon>Rhabditina</taxon>
        <taxon>Rhabditomorpha</taxon>
        <taxon>Strongyloidea</taxon>
        <taxon>Ancylostomatidae</taxon>
        <taxon>Ancylostomatinae</taxon>
        <taxon>Ancylostoma</taxon>
    </lineage>
</organism>
<dbReference type="InterPro" id="IPR034164">
    <property type="entry name" value="Pepsin-like_dom"/>
</dbReference>
<evidence type="ECO:0000256" key="3">
    <source>
        <dbReference type="ARBA" id="ARBA00022525"/>
    </source>
</evidence>
<comment type="similarity">
    <text evidence="2 13">Belongs to the peptidase A1 family.</text>
</comment>
<evidence type="ECO:0000259" key="15">
    <source>
        <dbReference type="PROSITE" id="PS51767"/>
    </source>
</evidence>
<evidence type="ECO:0000256" key="5">
    <source>
        <dbReference type="ARBA" id="ARBA00022729"/>
    </source>
</evidence>
<keyword evidence="9 12" id="KW-1015">Disulfide bond</keyword>
<keyword evidence="3" id="KW-0964">Secreted</keyword>
<dbReference type="STRING" id="53326.A0A016WFG4"/>
<keyword evidence="7 13" id="KW-0378">Hydrolase</keyword>
<dbReference type="PANTHER" id="PTHR47966:SF45">
    <property type="entry name" value="PEPTIDASE A1 DOMAIN-CONTAINING PROTEIN"/>
    <property type="match status" value="1"/>
</dbReference>
<dbReference type="SUPFAM" id="SSF50630">
    <property type="entry name" value="Acid proteases"/>
    <property type="match status" value="1"/>
</dbReference>
<dbReference type="PROSITE" id="PS00141">
    <property type="entry name" value="ASP_PROTEASE"/>
    <property type="match status" value="1"/>
</dbReference>
<evidence type="ECO:0000256" key="12">
    <source>
        <dbReference type="PIRSR" id="PIRSR601461-2"/>
    </source>
</evidence>
<sequence length="418" mass="47241">MLVIISLLALLGCVQSAQHKMQLRKITPEMLKMLRKGTWAKYIDGVRKQQQHAPRMDGDWKYEHEIIGYSDIEYIGEISIGTPEQNFLVLIDTGTTDLWVPDKSCYKRPHRPSECQSSQCDPGSICDVFCEEKSCCSLRANDTTNPCRLKRRYDMGKSSSYVTTTSRFMIRRKRYVEGFFGRDTIRLGDLVIPNTMFGQAEKIDSSLVYAHFDGVLGLGCMPGAPLRRAVHLQLLEQPIFTVFLKSIRSEENVYGGMITYGGLDLENCEESVTYEPLADRRAYWQIKLVGVSTGNYHSKIGWYAESDTGASLIRGPSAIISAIAKELGAQYDRLNDLYFIGCDTPAAVNFTIGTKQYTVGAENLIIKVKEDLCILGLSHWSETDIDAHWLLGDPFIREYCHIYDLEEKKIGFAKAIQD</sequence>
<evidence type="ECO:0000256" key="13">
    <source>
        <dbReference type="RuleBase" id="RU000454"/>
    </source>
</evidence>
<dbReference type="PRINTS" id="PR00792">
    <property type="entry name" value="PEPSIN"/>
</dbReference>
<dbReference type="GO" id="GO:0006508">
    <property type="term" value="P:proteolysis"/>
    <property type="evidence" value="ECO:0007669"/>
    <property type="project" value="UniProtKB-KW"/>
</dbReference>
<comment type="caution">
    <text evidence="16">The sequence shown here is derived from an EMBL/GenBank/DDBJ whole genome shotgun (WGS) entry which is preliminary data.</text>
</comment>
<evidence type="ECO:0000256" key="11">
    <source>
        <dbReference type="PIRSR" id="PIRSR601461-1"/>
    </source>
</evidence>
<keyword evidence="8" id="KW-0865">Zymogen</keyword>
<dbReference type="CDD" id="cd05471">
    <property type="entry name" value="pepsin_like"/>
    <property type="match status" value="1"/>
</dbReference>
<dbReference type="InterPro" id="IPR001969">
    <property type="entry name" value="Aspartic_peptidase_AS"/>
</dbReference>
<dbReference type="Proteomes" id="UP000024635">
    <property type="component" value="Unassembled WGS sequence"/>
</dbReference>
<feature type="active site" evidence="11">
    <location>
        <position position="307"/>
    </location>
</feature>
<dbReference type="InterPro" id="IPR033121">
    <property type="entry name" value="PEPTIDASE_A1"/>
</dbReference>
<feature type="disulfide bond" evidence="12">
    <location>
        <begin position="105"/>
        <end position="147"/>
    </location>
</feature>
<evidence type="ECO:0000313" key="17">
    <source>
        <dbReference type="Proteomes" id="UP000024635"/>
    </source>
</evidence>
<evidence type="ECO:0000256" key="6">
    <source>
        <dbReference type="ARBA" id="ARBA00022750"/>
    </source>
</evidence>
<keyword evidence="10" id="KW-0325">Glycoprotein</keyword>
<dbReference type="InterPro" id="IPR001461">
    <property type="entry name" value="Aspartic_peptidase_A1"/>
</dbReference>
<evidence type="ECO:0000256" key="2">
    <source>
        <dbReference type="ARBA" id="ARBA00007447"/>
    </source>
</evidence>
<evidence type="ECO:0000256" key="4">
    <source>
        <dbReference type="ARBA" id="ARBA00022670"/>
    </source>
</evidence>
<dbReference type="GO" id="GO:0005764">
    <property type="term" value="C:lysosome"/>
    <property type="evidence" value="ECO:0007669"/>
    <property type="project" value="TreeGrafter"/>
</dbReference>
<dbReference type="AlphaFoldDB" id="A0A016WFG4"/>
<dbReference type="GO" id="GO:0005576">
    <property type="term" value="C:extracellular region"/>
    <property type="evidence" value="ECO:0007669"/>
    <property type="project" value="UniProtKB-SubCell"/>
</dbReference>
<dbReference type="Pfam" id="PF00026">
    <property type="entry name" value="Asp"/>
    <property type="match status" value="1"/>
</dbReference>
<dbReference type="InterPro" id="IPR021109">
    <property type="entry name" value="Peptidase_aspartic_dom_sf"/>
</dbReference>
<accession>A0A016WFG4</accession>
<evidence type="ECO:0000256" key="8">
    <source>
        <dbReference type="ARBA" id="ARBA00023145"/>
    </source>
</evidence>
<keyword evidence="4 13" id="KW-0645">Protease</keyword>
<evidence type="ECO:0000313" key="16">
    <source>
        <dbReference type="EMBL" id="EYC37758.1"/>
    </source>
</evidence>
<keyword evidence="5 14" id="KW-0732">Signal</keyword>
<dbReference type="PROSITE" id="PS51767">
    <property type="entry name" value="PEPTIDASE_A1"/>
    <property type="match status" value="1"/>
</dbReference>
<evidence type="ECO:0000256" key="9">
    <source>
        <dbReference type="ARBA" id="ARBA00023157"/>
    </source>
</evidence>
<dbReference type="EMBL" id="JARK01000367">
    <property type="protein sequence ID" value="EYC37758.1"/>
    <property type="molecule type" value="Genomic_DNA"/>
</dbReference>
<dbReference type="PANTHER" id="PTHR47966">
    <property type="entry name" value="BETA-SITE APP-CLEAVING ENZYME, ISOFORM A-RELATED"/>
    <property type="match status" value="1"/>
</dbReference>
<reference evidence="17" key="1">
    <citation type="journal article" date="2015" name="Nat. Genet.">
        <title>The genome and transcriptome of the zoonotic hookworm Ancylostoma ceylanicum identify infection-specific gene families.</title>
        <authorList>
            <person name="Schwarz E.M."/>
            <person name="Hu Y."/>
            <person name="Antoshechkin I."/>
            <person name="Miller M.M."/>
            <person name="Sternberg P.W."/>
            <person name="Aroian R.V."/>
        </authorList>
    </citation>
    <scope>NUCLEOTIDE SEQUENCE</scope>
    <source>
        <strain evidence="17">HY135</strain>
    </source>
</reference>
<dbReference type="GO" id="GO:0004190">
    <property type="term" value="F:aspartic-type endopeptidase activity"/>
    <property type="evidence" value="ECO:0007669"/>
    <property type="project" value="UniProtKB-KW"/>
</dbReference>
<evidence type="ECO:0000256" key="1">
    <source>
        <dbReference type="ARBA" id="ARBA00004613"/>
    </source>
</evidence>
<keyword evidence="6 13" id="KW-0064">Aspartyl protease</keyword>
<proteinExistence type="inferred from homology"/>
<gene>
    <name evidence="16" type="primary">Acey_s0767.g2180</name>
    <name evidence="16" type="ORF">Y032_0767g2180</name>
</gene>
<dbReference type="FunFam" id="2.40.70.10:FF:000058">
    <property type="entry name" value="ASpartyl Protease"/>
    <property type="match status" value="1"/>
</dbReference>